<organism evidence="1 2">
    <name type="scientific">Coemansia helicoidea</name>
    <dbReference type="NCBI Taxonomy" id="1286919"/>
    <lineage>
        <taxon>Eukaryota</taxon>
        <taxon>Fungi</taxon>
        <taxon>Fungi incertae sedis</taxon>
        <taxon>Zoopagomycota</taxon>
        <taxon>Kickxellomycotina</taxon>
        <taxon>Kickxellomycetes</taxon>
        <taxon>Kickxellales</taxon>
        <taxon>Kickxellaceae</taxon>
        <taxon>Coemansia</taxon>
    </lineage>
</organism>
<evidence type="ECO:0000313" key="1">
    <source>
        <dbReference type="EMBL" id="KAJ2803485.1"/>
    </source>
</evidence>
<name>A0ACC1LA97_9FUNG</name>
<reference evidence="1" key="1">
    <citation type="submission" date="2022-07" db="EMBL/GenBank/DDBJ databases">
        <title>Phylogenomic reconstructions and comparative analyses of Kickxellomycotina fungi.</title>
        <authorList>
            <person name="Reynolds N.K."/>
            <person name="Stajich J.E."/>
            <person name="Barry K."/>
            <person name="Grigoriev I.V."/>
            <person name="Crous P."/>
            <person name="Smith M.E."/>
        </authorList>
    </citation>
    <scope>NUCLEOTIDE SEQUENCE</scope>
    <source>
        <strain evidence="1">BCRC 34780</strain>
    </source>
</reference>
<proteinExistence type="predicted"/>
<dbReference type="EMBL" id="JANBUN010000473">
    <property type="protein sequence ID" value="KAJ2803485.1"/>
    <property type="molecule type" value="Genomic_DNA"/>
</dbReference>
<protein>
    <submittedName>
        <fullName evidence="1">Mitochondrial presequence protease</fullName>
    </submittedName>
</protein>
<keyword evidence="2" id="KW-1185">Reference proteome</keyword>
<sequence length="306" mass="33394">MFNEVADSGHAFARRLAASTLTPEMQAQETLSGISQVRFLSGLARLQDLEPVVAKLREVQDVVFSRLTLRAAVTTNAGSTDDNQRALEQLVAQYPQPAAGNATAAAAAQGAKFGVASRHVFCPLPFATNYAAQATRTVPFTHPDSVKLQVLAKFLTPNYLHREIRERNGAYGGGAGYSAQQGVFSFFSYRDPSPLQTIGTFGRSVEWLLAHAIEDRELREAKLSVFGDLDTPLSVSDEGMAYFTAGITDDVRQERRDRFFAVTAHDLKDAAQRYLAAPEAAELTARAVIGEEGLDMSGDWERVHIQ</sequence>
<gene>
    <name evidence="1" type="primary">CYM1_1</name>
    <name evidence="1" type="ORF">H4R21_002020</name>
</gene>
<accession>A0ACC1LA97</accession>
<keyword evidence="1" id="KW-0378">Hydrolase</keyword>
<keyword evidence="1" id="KW-0645">Protease</keyword>
<evidence type="ECO:0000313" key="2">
    <source>
        <dbReference type="Proteomes" id="UP001140087"/>
    </source>
</evidence>
<dbReference type="Proteomes" id="UP001140087">
    <property type="component" value="Unassembled WGS sequence"/>
</dbReference>
<comment type="caution">
    <text evidence="1">The sequence shown here is derived from an EMBL/GenBank/DDBJ whole genome shotgun (WGS) entry which is preliminary data.</text>
</comment>